<dbReference type="Pfam" id="PF03009">
    <property type="entry name" value="GDPD"/>
    <property type="match status" value="1"/>
</dbReference>
<dbReference type="PANTHER" id="PTHR46211:SF1">
    <property type="entry name" value="GLYCEROPHOSPHODIESTER PHOSPHODIESTERASE, CYTOPLASMIC"/>
    <property type="match status" value="1"/>
</dbReference>
<comment type="caution">
    <text evidence="2">The sequence shown here is derived from an EMBL/GenBank/DDBJ whole genome shotgun (WGS) entry which is preliminary data.</text>
</comment>
<proteinExistence type="predicted"/>
<dbReference type="GeneID" id="80817710"/>
<keyword evidence="3" id="KW-1185">Reference proteome</keyword>
<sequence>MTLPAAFQTRPIAHRALHDRSDGRPENSRAAIRAAIARGYGIEIDLQLSADGQAMVFHDYALDRLTSARGAIRDRTAEALGAIALTGGDEGIPTLAEVLAITAGQVPLLVEIKDQDGAMGPDVGPLEQATAQALDGYAGPVAVMSFNPHSMAEMARLAPDLPRGLTTCAFDDGDSAKLPEATRAHLRDIADFDRVGASFISHDLSDLTAAPVTALKARGVPVLCWTVRTPAQEAAARRVACNITFEQYLA</sequence>
<evidence type="ECO:0000259" key="1">
    <source>
        <dbReference type="PROSITE" id="PS51704"/>
    </source>
</evidence>
<dbReference type="GO" id="GO:0006629">
    <property type="term" value="P:lipid metabolic process"/>
    <property type="evidence" value="ECO:0007669"/>
    <property type="project" value="InterPro"/>
</dbReference>
<dbReference type="Proteomes" id="UP000182932">
    <property type="component" value="Unassembled WGS sequence"/>
</dbReference>
<gene>
    <name evidence="2" type="ORF">SAMN04487940_10420</name>
</gene>
<organism evidence="2 3">
    <name type="scientific">Marinovum algicola</name>
    <dbReference type="NCBI Taxonomy" id="42444"/>
    <lineage>
        <taxon>Bacteria</taxon>
        <taxon>Pseudomonadati</taxon>
        <taxon>Pseudomonadota</taxon>
        <taxon>Alphaproteobacteria</taxon>
        <taxon>Rhodobacterales</taxon>
        <taxon>Roseobacteraceae</taxon>
        <taxon>Marinovum</taxon>
    </lineage>
</organism>
<dbReference type="AlphaFoldDB" id="A0A975W8S9"/>
<evidence type="ECO:0000313" key="3">
    <source>
        <dbReference type="Proteomes" id="UP000182932"/>
    </source>
</evidence>
<dbReference type="EMBL" id="FNYY01000004">
    <property type="protein sequence ID" value="SEJ19522.1"/>
    <property type="molecule type" value="Genomic_DNA"/>
</dbReference>
<reference evidence="2 3" key="1">
    <citation type="submission" date="2016-10" db="EMBL/GenBank/DDBJ databases">
        <authorList>
            <person name="Varghese N."/>
            <person name="Submissions S."/>
        </authorList>
    </citation>
    <scope>NUCLEOTIDE SEQUENCE [LARGE SCALE GENOMIC DNA]</scope>
    <source>
        <strain evidence="2 3">FF3</strain>
    </source>
</reference>
<dbReference type="PROSITE" id="PS51704">
    <property type="entry name" value="GP_PDE"/>
    <property type="match status" value="1"/>
</dbReference>
<dbReference type="PANTHER" id="PTHR46211">
    <property type="entry name" value="GLYCEROPHOSPHORYL DIESTER PHOSPHODIESTERASE"/>
    <property type="match status" value="1"/>
</dbReference>
<dbReference type="SUPFAM" id="SSF51695">
    <property type="entry name" value="PLC-like phosphodiesterases"/>
    <property type="match status" value="1"/>
</dbReference>
<dbReference type="GO" id="GO:0008081">
    <property type="term" value="F:phosphoric diester hydrolase activity"/>
    <property type="evidence" value="ECO:0007669"/>
    <property type="project" value="InterPro"/>
</dbReference>
<accession>A0A975W8S9</accession>
<name>A0A975W8S9_9RHOB</name>
<dbReference type="InterPro" id="IPR030395">
    <property type="entry name" value="GP_PDE_dom"/>
</dbReference>
<dbReference type="InterPro" id="IPR017946">
    <property type="entry name" value="PLC-like_Pdiesterase_TIM-brl"/>
</dbReference>
<protein>
    <submittedName>
        <fullName evidence="2">Glycerophosphoryl diester phosphodiesterase</fullName>
    </submittedName>
</protein>
<dbReference type="Gene3D" id="3.20.20.190">
    <property type="entry name" value="Phosphatidylinositol (PI) phosphodiesterase"/>
    <property type="match status" value="1"/>
</dbReference>
<evidence type="ECO:0000313" key="2">
    <source>
        <dbReference type="EMBL" id="SEJ19522.1"/>
    </source>
</evidence>
<dbReference type="RefSeq" id="WP_074835835.1">
    <property type="nucleotide sequence ID" value="NZ_CATMKJ010000023.1"/>
</dbReference>
<feature type="domain" description="GP-PDE" evidence="1">
    <location>
        <begin position="9"/>
        <end position="250"/>
    </location>
</feature>